<evidence type="ECO:0000313" key="2">
    <source>
        <dbReference type="Proteomes" id="UP001377168"/>
    </source>
</evidence>
<name>A0ACC6PPK9_9ACTN</name>
<dbReference type="Proteomes" id="UP001377168">
    <property type="component" value="Unassembled WGS sequence"/>
</dbReference>
<evidence type="ECO:0000313" key="1">
    <source>
        <dbReference type="EMBL" id="MEJ8633301.1"/>
    </source>
</evidence>
<organism evidence="1 2">
    <name type="scientific">Streptomyces achmelvichensis</name>
    <dbReference type="NCBI Taxonomy" id="3134111"/>
    <lineage>
        <taxon>Bacteria</taxon>
        <taxon>Bacillati</taxon>
        <taxon>Actinomycetota</taxon>
        <taxon>Actinomycetes</taxon>
        <taxon>Kitasatosporales</taxon>
        <taxon>Streptomycetaceae</taxon>
        <taxon>Streptomyces</taxon>
    </lineage>
</organism>
<proteinExistence type="predicted"/>
<dbReference type="EMBL" id="JBBKAJ010000022">
    <property type="protein sequence ID" value="MEJ8633301.1"/>
    <property type="molecule type" value="Genomic_DNA"/>
</dbReference>
<keyword evidence="2" id="KW-1185">Reference proteome</keyword>
<reference evidence="1" key="1">
    <citation type="submission" date="2024-03" db="EMBL/GenBank/DDBJ databases">
        <title>Novel Streptomyces species of biotechnological and ecological value are a feature of Machair soil.</title>
        <authorList>
            <person name="Prole J.R."/>
            <person name="Goodfellow M."/>
            <person name="Allenby N."/>
            <person name="Ward A.C."/>
        </authorList>
    </citation>
    <scope>NUCLEOTIDE SEQUENCE</scope>
    <source>
        <strain evidence="1">MS2.AVA.5</strain>
    </source>
</reference>
<sequence>MSGMRDEQAGTENAADASWAASDEEQYRAVSAETESEELRKEVDGLRQALASHPVIDMARGIVMATAACTPEQAWQLLVDVSQHSNVKLREVARHIVDSVNGPPPPPAVRTALRAAIAALHGSTG</sequence>
<accession>A0ACC6PPK9</accession>
<gene>
    <name evidence="1" type="ORF">WKI67_07825</name>
</gene>
<protein>
    <submittedName>
        <fullName evidence="1">ANTAR domain-containing protein</fullName>
    </submittedName>
</protein>
<comment type="caution">
    <text evidence="1">The sequence shown here is derived from an EMBL/GenBank/DDBJ whole genome shotgun (WGS) entry which is preliminary data.</text>
</comment>